<gene>
    <name evidence="1" type="ORF">OH76DRAFT_102433</name>
</gene>
<dbReference type="AlphaFoldDB" id="A0A371CQ96"/>
<evidence type="ECO:0000313" key="1">
    <source>
        <dbReference type="EMBL" id="RDX42468.1"/>
    </source>
</evidence>
<protein>
    <submittedName>
        <fullName evidence="1">Uncharacterized protein</fullName>
    </submittedName>
</protein>
<dbReference type="EMBL" id="KZ857484">
    <property type="protein sequence ID" value="RDX42468.1"/>
    <property type="molecule type" value="Genomic_DNA"/>
</dbReference>
<name>A0A371CQ96_9APHY</name>
<dbReference type="Proteomes" id="UP000256964">
    <property type="component" value="Unassembled WGS sequence"/>
</dbReference>
<keyword evidence="2" id="KW-1185">Reference proteome</keyword>
<organism evidence="1 2">
    <name type="scientific">Lentinus brumalis</name>
    <dbReference type="NCBI Taxonomy" id="2498619"/>
    <lineage>
        <taxon>Eukaryota</taxon>
        <taxon>Fungi</taxon>
        <taxon>Dikarya</taxon>
        <taxon>Basidiomycota</taxon>
        <taxon>Agaricomycotina</taxon>
        <taxon>Agaricomycetes</taxon>
        <taxon>Polyporales</taxon>
        <taxon>Polyporaceae</taxon>
        <taxon>Lentinus</taxon>
    </lineage>
</organism>
<evidence type="ECO:0000313" key="2">
    <source>
        <dbReference type="Proteomes" id="UP000256964"/>
    </source>
</evidence>
<sequence length="115" mass="12684">MTRALLSGDVQVRKRAAILGSAVARGRTGRLCRAQFRVRLRGSRRRLVVLGAPTATAVGSLCTSETRCGMRDAGCRMQDVGCGMRDARMGAPCDVRRYSRYLRAVRCELLHCIKI</sequence>
<accession>A0A371CQ96</accession>
<proteinExistence type="predicted"/>
<reference evidence="1 2" key="1">
    <citation type="journal article" date="2018" name="Biotechnol. Biofuels">
        <title>Integrative visual omics of the white-rot fungus Polyporus brumalis exposes the biotechnological potential of its oxidative enzymes for delignifying raw plant biomass.</title>
        <authorList>
            <person name="Miyauchi S."/>
            <person name="Rancon A."/>
            <person name="Drula E."/>
            <person name="Hage H."/>
            <person name="Chaduli D."/>
            <person name="Favel A."/>
            <person name="Grisel S."/>
            <person name="Henrissat B."/>
            <person name="Herpoel-Gimbert I."/>
            <person name="Ruiz-Duenas F.J."/>
            <person name="Chevret D."/>
            <person name="Hainaut M."/>
            <person name="Lin J."/>
            <person name="Wang M."/>
            <person name="Pangilinan J."/>
            <person name="Lipzen A."/>
            <person name="Lesage-Meessen L."/>
            <person name="Navarro D."/>
            <person name="Riley R."/>
            <person name="Grigoriev I.V."/>
            <person name="Zhou S."/>
            <person name="Raouche S."/>
            <person name="Rosso M.N."/>
        </authorList>
    </citation>
    <scope>NUCLEOTIDE SEQUENCE [LARGE SCALE GENOMIC DNA]</scope>
    <source>
        <strain evidence="1 2">BRFM 1820</strain>
    </source>
</reference>